<dbReference type="Pfam" id="PF18014">
    <property type="entry name" value="Acetyltransf_18"/>
    <property type="match status" value="1"/>
</dbReference>
<keyword evidence="2" id="KW-0808">Transferase</keyword>
<dbReference type="PANTHER" id="PTHR47237:SF2">
    <property type="entry name" value="BLL4206 PROTEIN"/>
    <property type="match status" value="1"/>
</dbReference>
<dbReference type="InterPro" id="IPR052729">
    <property type="entry name" value="Acyl/Acetyltrans_Enzymes"/>
</dbReference>
<organism evidence="2 3">
    <name type="scientific">Rhizobium leguminosarum</name>
    <dbReference type="NCBI Taxonomy" id="384"/>
    <lineage>
        <taxon>Bacteria</taxon>
        <taxon>Pseudomonadati</taxon>
        <taxon>Pseudomonadota</taxon>
        <taxon>Alphaproteobacteria</taxon>
        <taxon>Hyphomicrobiales</taxon>
        <taxon>Rhizobiaceae</taxon>
        <taxon>Rhizobium/Agrobacterium group</taxon>
        <taxon>Rhizobium</taxon>
    </lineage>
</organism>
<proteinExistence type="predicted"/>
<keyword evidence="2" id="KW-0614">Plasmid</keyword>
<dbReference type="InterPro" id="IPR041496">
    <property type="entry name" value="YitH/HolE_GNAT"/>
</dbReference>
<dbReference type="Proteomes" id="UP000238523">
    <property type="component" value="Plasmid pRLN1"/>
</dbReference>
<feature type="domain" description="N-acetyltransferase" evidence="1">
    <location>
        <begin position="87"/>
        <end position="229"/>
    </location>
</feature>
<evidence type="ECO:0000313" key="2">
    <source>
        <dbReference type="EMBL" id="AUW46351.1"/>
    </source>
</evidence>
<geneLocation type="plasmid" evidence="3">
    <name>prln1</name>
</geneLocation>
<dbReference type="InterPro" id="IPR016181">
    <property type="entry name" value="Acyl_CoA_acyltransferase"/>
</dbReference>
<dbReference type="GO" id="GO:0016747">
    <property type="term" value="F:acyltransferase activity, transferring groups other than amino-acyl groups"/>
    <property type="evidence" value="ECO:0007669"/>
    <property type="project" value="InterPro"/>
</dbReference>
<gene>
    <name evidence="2" type="ORF">CUJ84_pRLN1000896</name>
</gene>
<reference evidence="2 3" key="1">
    <citation type="submission" date="2017-11" db="EMBL/GenBank/DDBJ databases">
        <title>Complete genome of Rhizobium leguminosarum Norway, an ineffective micro-symbiont.</title>
        <authorList>
            <person name="Hoffrichter A."/>
            <person name="Liang J."/>
            <person name="Brachmann A."/>
            <person name="Marin M."/>
        </authorList>
    </citation>
    <scope>NUCLEOTIDE SEQUENCE [LARGE SCALE GENOMIC DNA]</scope>
    <source>
        <strain evidence="2 3">Norway</strain>
        <plasmid evidence="3">Plasmid prln1</plasmid>
    </source>
</reference>
<evidence type="ECO:0000313" key="3">
    <source>
        <dbReference type="Proteomes" id="UP000238523"/>
    </source>
</evidence>
<accession>A0A2K9ZE79</accession>
<evidence type="ECO:0000259" key="1">
    <source>
        <dbReference type="PROSITE" id="PS51186"/>
    </source>
</evidence>
<name>A0A2K9ZE79_RHILE</name>
<dbReference type="Gene3D" id="3.40.630.90">
    <property type="match status" value="1"/>
</dbReference>
<dbReference type="SUPFAM" id="SSF55729">
    <property type="entry name" value="Acyl-CoA N-acyltransferases (Nat)"/>
    <property type="match status" value="1"/>
</dbReference>
<dbReference type="EMBL" id="CP025013">
    <property type="protein sequence ID" value="AUW46351.1"/>
    <property type="molecule type" value="Genomic_DNA"/>
</dbReference>
<protein>
    <submittedName>
        <fullName evidence="2">GNAT family acetyltransferase</fullName>
    </submittedName>
</protein>
<dbReference type="PROSITE" id="PS51186">
    <property type="entry name" value="GNAT"/>
    <property type="match status" value="1"/>
</dbReference>
<dbReference type="PANTHER" id="PTHR47237">
    <property type="entry name" value="SLL0310 PROTEIN"/>
    <property type="match status" value="1"/>
</dbReference>
<dbReference type="AlphaFoldDB" id="A0A2K9ZE79"/>
<dbReference type="InterPro" id="IPR000182">
    <property type="entry name" value="GNAT_dom"/>
</dbReference>
<sequence>MNGDCGRSGLVNDFRGRSRLYLPKAQRIWSIVVFAPASPVNCIERSVLVWTEKFPGTGLARKMRQGVGVSELTSESRFVDSFETHIAGIDSVALDKLHALSMTVAWPHRGEDWQFLREFGQGIVAIDEIGRILGSAMWFPYDAQFATIGMVITSPRLQTNGAGQWLMGHALEQVAGRNLGLNATRAARRLYRSLNFVREALVFQCQGEAISPPDVELPSGAVIRAVEAGDLEAIAELDCVAFGTDRKLLLARLMANSKGMVLTRAGRIEAFSLCRRFGRGHVIGPIVARSDADAIAVVRPHAAEHTGAFLRLDTREQGGTFSDFLSRCGLPVYDIVTTMSLGGPWLPVPGHQPAHEPRTYALVSQALG</sequence>
<dbReference type="Gene3D" id="3.40.630.30">
    <property type="match status" value="1"/>
</dbReference>
<dbReference type="Pfam" id="PF00583">
    <property type="entry name" value="Acetyltransf_1"/>
    <property type="match status" value="1"/>
</dbReference>